<evidence type="ECO:0000313" key="2">
    <source>
        <dbReference type="EMBL" id="KAL2827488.1"/>
    </source>
</evidence>
<keyword evidence="3" id="KW-1185">Reference proteome</keyword>
<dbReference type="Pfam" id="PF00201">
    <property type="entry name" value="UDPGT"/>
    <property type="match status" value="1"/>
</dbReference>
<evidence type="ECO:0000256" key="1">
    <source>
        <dbReference type="ARBA" id="ARBA00022679"/>
    </source>
</evidence>
<protein>
    <submittedName>
        <fullName evidence="2">Glycosyltransferase family 1 protein</fullName>
    </submittedName>
</protein>
<dbReference type="Proteomes" id="UP001610446">
    <property type="component" value="Unassembled WGS sequence"/>
</dbReference>
<dbReference type="SUPFAM" id="SSF53756">
    <property type="entry name" value="UDP-Glycosyltransferase/glycogen phosphorylase"/>
    <property type="match status" value="1"/>
</dbReference>
<proteinExistence type="predicted"/>
<gene>
    <name evidence="2" type="ORF">BJY01DRAFT_261887</name>
</gene>
<accession>A0ABR4IL21</accession>
<dbReference type="EMBL" id="JBFXLU010000396">
    <property type="protein sequence ID" value="KAL2827488.1"/>
    <property type="molecule type" value="Genomic_DNA"/>
</dbReference>
<reference evidence="2 3" key="1">
    <citation type="submission" date="2024-07" db="EMBL/GenBank/DDBJ databases">
        <title>Section-level genome sequencing and comparative genomics of Aspergillus sections Usti and Cavernicolus.</title>
        <authorList>
            <consortium name="Lawrence Berkeley National Laboratory"/>
            <person name="Nybo J.L."/>
            <person name="Vesth T.C."/>
            <person name="Theobald S."/>
            <person name="Frisvad J.C."/>
            <person name="Larsen T.O."/>
            <person name="Kjaerboelling I."/>
            <person name="Rothschild-Mancinelli K."/>
            <person name="Lyhne E.K."/>
            <person name="Kogle M.E."/>
            <person name="Barry K."/>
            <person name="Clum A."/>
            <person name="Na H."/>
            <person name="Ledsgaard L."/>
            <person name="Lin J."/>
            <person name="Lipzen A."/>
            <person name="Kuo A."/>
            <person name="Riley R."/>
            <person name="Mondo S."/>
            <person name="Labutti K."/>
            <person name="Haridas S."/>
            <person name="Pangalinan J."/>
            <person name="Salamov A.A."/>
            <person name="Simmons B.A."/>
            <person name="Magnuson J.K."/>
            <person name="Chen J."/>
            <person name="Drula E."/>
            <person name="Henrissat B."/>
            <person name="Wiebenga A."/>
            <person name="Lubbers R.J."/>
            <person name="Gomes A.C."/>
            <person name="Makela M.R."/>
            <person name="Stajich J."/>
            <person name="Grigoriev I.V."/>
            <person name="Mortensen U.H."/>
            <person name="De Vries R.P."/>
            <person name="Baker S.E."/>
            <person name="Andersen M.R."/>
        </authorList>
    </citation>
    <scope>NUCLEOTIDE SEQUENCE [LARGE SCALE GENOMIC DNA]</scope>
    <source>
        <strain evidence="2 3">CBS 123904</strain>
    </source>
</reference>
<dbReference type="CDD" id="cd03784">
    <property type="entry name" value="GT1_Gtf-like"/>
    <property type="match status" value="1"/>
</dbReference>
<dbReference type="Gene3D" id="3.40.50.2000">
    <property type="entry name" value="Glycogen Phosphorylase B"/>
    <property type="match status" value="2"/>
</dbReference>
<keyword evidence="1" id="KW-0808">Transferase</keyword>
<dbReference type="InterPro" id="IPR002213">
    <property type="entry name" value="UDP_glucos_trans"/>
</dbReference>
<organism evidence="2 3">
    <name type="scientific">Aspergillus pseudoustus</name>
    <dbReference type="NCBI Taxonomy" id="1810923"/>
    <lineage>
        <taxon>Eukaryota</taxon>
        <taxon>Fungi</taxon>
        <taxon>Dikarya</taxon>
        <taxon>Ascomycota</taxon>
        <taxon>Pezizomycotina</taxon>
        <taxon>Eurotiomycetes</taxon>
        <taxon>Eurotiomycetidae</taxon>
        <taxon>Eurotiales</taxon>
        <taxon>Aspergillaceae</taxon>
        <taxon>Aspergillus</taxon>
        <taxon>Aspergillus subgen. Nidulantes</taxon>
    </lineage>
</organism>
<dbReference type="PANTHER" id="PTHR21015">
    <property type="entry name" value="UDP-N-ACETYLGLUCOSAMINE--N-ACETYLMURAMYL-(PENTAPEPTIDE) PYROPHOSPHORYL-UNDECAPRENOL N-ACETYLGLUCOSAMINE TRANSFERASE 1"/>
    <property type="match status" value="1"/>
</dbReference>
<name>A0ABR4IL21_9EURO</name>
<sequence>MVVNTVSHSLPIVVVSCPPATGHTTPLLAQATHLANRGFEVHFIAGRQSEAAILATGAAAFYPVEDPWTPEKHEQMFAIPEGPERFIFGLKNNFVDCTPGAFSALKNVLELVREKYPTRDVVILQETAAMSVGPFFLGAPLPRGYNELPKVVTFSTVPLPIASIDHAPFGPGFPPDSSAEGRARNRAMYEAGKPLWDAVAAYVNEVYAGLGTTKQFEGVLMDAMIANASVYLQACSPSLEYPRSDLPANVRFIGAHPRKEIAADTVLPEWWDEVLVAKREGNKKVVFVSQGTFQLDYDMLLKPTIEALADRDDCLVIAALGVKGATLNGVTLPPNAKVVDFLLYDAVLPYADAFVSNAGYGGFLHGVMHGVPMVLGGSGQDKAEVSARGEWAGIAVNLKTDRPSVEAIRDSVNTVLTDSKYKTRCVEIQRENEELDSRAQVERAILEFARP</sequence>
<comment type="caution">
    <text evidence="2">The sequence shown here is derived from an EMBL/GenBank/DDBJ whole genome shotgun (WGS) entry which is preliminary data.</text>
</comment>
<dbReference type="PANTHER" id="PTHR21015:SF22">
    <property type="entry name" value="GLYCOSYLTRANSFERASE"/>
    <property type="match status" value="1"/>
</dbReference>
<evidence type="ECO:0000313" key="3">
    <source>
        <dbReference type="Proteomes" id="UP001610446"/>
    </source>
</evidence>